<evidence type="ECO:0000256" key="2">
    <source>
        <dbReference type="ARBA" id="ARBA00010735"/>
    </source>
</evidence>
<evidence type="ECO:0000256" key="8">
    <source>
        <dbReference type="SAM" id="Phobius"/>
    </source>
</evidence>
<dbReference type="KEGG" id="sva:SVA_0319"/>
<organism evidence="9 10">
    <name type="scientific">Sulfurifustis variabilis</name>
    <dbReference type="NCBI Taxonomy" id="1675686"/>
    <lineage>
        <taxon>Bacteria</taxon>
        <taxon>Pseudomonadati</taxon>
        <taxon>Pseudomonadota</taxon>
        <taxon>Gammaproteobacteria</taxon>
        <taxon>Acidiferrobacterales</taxon>
        <taxon>Acidiferrobacteraceae</taxon>
        <taxon>Sulfurifustis</taxon>
    </lineage>
</organism>
<dbReference type="PANTHER" id="PTHR34979:SF1">
    <property type="entry name" value="INNER MEMBRANE PROTEIN YGAZ"/>
    <property type="match status" value="1"/>
</dbReference>
<evidence type="ECO:0000256" key="7">
    <source>
        <dbReference type="ARBA" id="ARBA00023136"/>
    </source>
</evidence>
<feature type="transmembrane region" description="Helical" evidence="8">
    <location>
        <begin position="107"/>
        <end position="124"/>
    </location>
</feature>
<proteinExistence type="inferred from homology"/>
<evidence type="ECO:0000256" key="1">
    <source>
        <dbReference type="ARBA" id="ARBA00004651"/>
    </source>
</evidence>
<dbReference type="GO" id="GO:1903785">
    <property type="term" value="P:L-valine transmembrane transport"/>
    <property type="evidence" value="ECO:0007669"/>
    <property type="project" value="TreeGrafter"/>
</dbReference>
<reference evidence="9 10" key="1">
    <citation type="submission" date="2015-08" db="EMBL/GenBank/DDBJ databases">
        <title>Complete genome sequence of Sulfurifustis variabilis.</title>
        <authorList>
            <person name="Miura A."/>
            <person name="Kojima H."/>
            <person name="Fukui M."/>
        </authorList>
    </citation>
    <scope>NUCLEOTIDE SEQUENCE [LARGE SCALE GENOMIC DNA]</scope>
    <source>
        <strain evidence="10">skN76</strain>
    </source>
</reference>
<dbReference type="InterPro" id="IPR011606">
    <property type="entry name" value="Brnchd-chn_aa_trnsp_permease"/>
</dbReference>
<dbReference type="Proteomes" id="UP000218899">
    <property type="component" value="Chromosome"/>
</dbReference>
<keyword evidence="7 8" id="KW-0472">Membrane</keyword>
<accession>A0A1B4VAF0</accession>
<keyword evidence="4" id="KW-1003">Cell membrane</keyword>
<evidence type="ECO:0000256" key="5">
    <source>
        <dbReference type="ARBA" id="ARBA00022692"/>
    </source>
</evidence>
<protein>
    <submittedName>
        <fullName evidence="9">Branched-chain amino acid permease</fullName>
    </submittedName>
</protein>
<gene>
    <name evidence="9" type="ORF">SVA_0319</name>
</gene>
<dbReference type="EMBL" id="AP014936">
    <property type="protein sequence ID" value="BAU46901.1"/>
    <property type="molecule type" value="Genomic_DNA"/>
</dbReference>
<keyword evidence="10" id="KW-1185">Reference proteome</keyword>
<dbReference type="RefSeq" id="WP_169923921.1">
    <property type="nucleotide sequence ID" value="NZ_AP014936.1"/>
</dbReference>
<evidence type="ECO:0000313" key="10">
    <source>
        <dbReference type="Proteomes" id="UP000218899"/>
    </source>
</evidence>
<feature type="transmembrane region" description="Helical" evidence="8">
    <location>
        <begin position="166"/>
        <end position="184"/>
    </location>
</feature>
<evidence type="ECO:0000256" key="4">
    <source>
        <dbReference type="ARBA" id="ARBA00022475"/>
    </source>
</evidence>
<sequence length="231" mass="24202">MTPRRARAPDAWRAGLRASLSVVPTFVAIFAGFGIAAGVADVPAWGALALTAAVFAAPAQFAMIDLAGQGPSAIVQMIVAGILVNLRFLLMSLTLSHLFGRVRRTRLLLSAQFVIATSYLLTFFRSRRQPPVDLHAYFRGIAAATLPAALLGTALGLAFGKELPPVLAFGATLFLPVYFALLLAGEAKGRNEGGAVVGGLLLTPPVEYVLPGWGIFVTALTVGAAITAFER</sequence>
<keyword evidence="3" id="KW-0813">Transport</keyword>
<feature type="transmembrane region" description="Helical" evidence="8">
    <location>
        <begin position="208"/>
        <end position="229"/>
    </location>
</feature>
<feature type="transmembrane region" description="Helical" evidence="8">
    <location>
        <begin position="73"/>
        <end position="95"/>
    </location>
</feature>
<evidence type="ECO:0000256" key="3">
    <source>
        <dbReference type="ARBA" id="ARBA00022448"/>
    </source>
</evidence>
<feature type="transmembrane region" description="Helical" evidence="8">
    <location>
        <begin position="47"/>
        <end position="67"/>
    </location>
</feature>
<dbReference type="AlphaFoldDB" id="A0A1B4VAF0"/>
<dbReference type="GO" id="GO:0005886">
    <property type="term" value="C:plasma membrane"/>
    <property type="evidence" value="ECO:0007669"/>
    <property type="project" value="UniProtKB-SubCell"/>
</dbReference>
<comment type="subcellular location">
    <subcellularLocation>
        <location evidence="1">Cell membrane</location>
        <topology evidence="1">Multi-pass membrane protein</topology>
    </subcellularLocation>
</comment>
<dbReference type="Pfam" id="PF03591">
    <property type="entry name" value="AzlC"/>
    <property type="match status" value="1"/>
</dbReference>
<evidence type="ECO:0000313" key="9">
    <source>
        <dbReference type="EMBL" id="BAU46901.1"/>
    </source>
</evidence>
<feature type="transmembrane region" description="Helical" evidence="8">
    <location>
        <begin position="20"/>
        <end position="40"/>
    </location>
</feature>
<keyword evidence="6 8" id="KW-1133">Transmembrane helix</keyword>
<dbReference type="PANTHER" id="PTHR34979">
    <property type="entry name" value="INNER MEMBRANE PROTEIN YGAZ"/>
    <property type="match status" value="1"/>
</dbReference>
<evidence type="ECO:0000256" key="6">
    <source>
        <dbReference type="ARBA" id="ARBA00022989"/>
    </source>
</evidence>
<name>A0A1B4VAF0_9GAMM</name>
<comment type="similarity">
    <text evidence="2">Belongs to the AzlC family.</text>
</comment>
<keyword evidence="5 8" id="KW-0812">Transmembrane</keyword>
<feature type="transmembrane region" description="Helical" evidence="8">
    <location>
        <begin position="136"/>
        <end position="159"/>
    </location>
</feature>